<dbReference type="GO" id="GO:0141098">
    <property type="term" value="F:tRNA (cytidine(34)-2'-O)-methyltransferase activity"/>
    <property type="evidence" value="ECO:0007669"/>
    <property type="project" value="RHEA"/>
</dbReference>
<dbReference type="EMBL" id="SJPT01000001">
    <property type="protein sequence ID" value="TWU26164.1"/>
    <property type="molecule type" value="Genomic_DNA"/>
</dbReference>
<dbReference type="GO" id="GO:0002130">
    <property type="term" value="P:wobble position ribose methylation"/>
    <property type="evidence" value="ECO:0007669"/>
    <property type="project" value="TreeGrafter"/>
</dbReference>
<comment type="similarity">
    <text evidence="6">Belongs to the class IV-like SAM-binding methyltransferase superfamily. RNA methyltransferase TrmH family. TrmL subfamily.</text>
</comment>
<evidence type="ECO:0000256" key="3">
    <source>
        <dbReference type="ARBA" id="ARBA00022679"/>
    </source>
</evidence>
<comment type="caution">
    <text evidence="6">Lacks conserved residue(s) required for the propagation of feature annotation.</text>
</comment>
<proteinExistence type="inferred from homology"/>
<dbReference type="CDD" id="cd18094">
    <property type="entry name" value="SpoU-like_TrmL"/>
    <property type="match status" value="1"/>
</dbReference>
<evidence type="ECO:0000256" key="2">
    <source>
        <dbReference type="ARBA" id="ARBA00022603"/>
    </source>
</evidence>
<comment type="catalytic activity">
    <reaction evidence="6">
        <text>5-carboxymethylaminomethyluridine(34) in tRNA(Leu) + S-adenosyl-L-methionine = 5-carboxymethylaminomethyl-2'-O-methyluridine(34) in tRNA(Leu) + S-adenosyl-L-homocysteine + H(+)</text>
        <dbReference type="Rhea" id="RHEA:43088"/>
        <dbReference type="Rhea" id="RHEA-COMP:10333"/>
        <dbReference type="Rhea" id="RHEA-COMP:10334"/>
        <dbReference type="ChEBI" id="CHEBI:15378"/>
        <dbReference type="ChEBI" id="CHEBI:57856"/>
        <dbReference type="ChEBI" id="CHEBI:59789"/>
        <dbReference type="ChEBI" id="CHEBI:74508"/>
        <dbReference type="ChEBI" id="CHEBI:74511"/>
        <dbReference type="EC" id="2.1.1.207"/>
    </reaction>
</comment>
<comment type="caution">
    <text evidence="8">The sequence shown here is derived from an EMBL/GenBank/DDBJ whole genome shotgun (WGS) entry which is preliminary data.</text>
</comment>
<keyword evidence="3 6" id="KW-0808">Transferase</keyword>
<feature type="binding site" evidence="6">
    <location>
        <position position="184"/>
    </location>
    <ligand>
        <name>S-adenosyl-L-methionine</name>
        <dbReference type="ChEBI" id="CHEBI:59789"/>
    </ligand>
</feature>
<keyword evidence="9" id="KW-1185">Reference proteome</keyword>
<evidence type="ECO:0000313" key="9">
    <source>
        <dbReference type="Proteomes" id="UP000316304"/>
    </source>
</evidence>
<evidence type="ECO:0000256" key="4">
    <source>
        <dbReference type="ARBA" id="ARBA00022691"/>
    </source>
</evidence>
<dbReference type="InterPro" id="IPR029026">
    <property type="entry name" value="tRNA_m1G_MTases_N"/>
</dbReference>
<keyword evidence="1 6" id="KW-0963">Cytoplasm</keyword>
<dbReference type="SUPFAM" id="SSF75217">
    <property type="entry name" value="alpha/beta knot"/>
    <property type="match status" value="1"/>
</dbReference>
<organism evidence="8 9">
    <name type="scientific">Novipirellula galeiformis</name>
    <dbReference type="NCBI Taxonomy" id="2528004"/>
    <lineage>
        <taxon>Bacteria</taxon>
        <taxon>Pseudomonadati</taxon>
        <taxon>Planctomycetota</taxon>
        <taxon>Planctomycetia</taxon>
        <taxon>Pirellulales</taxon>
        <taxon>Pirellulaceae</taxon>
        <taxon>Novipirellula</taxon>
    </lineage>
</organism>
<comment type="catalytic activity">
    <reaction evidence="6">
        <text>cytidine(34) in tRNA + S-adenosyl-L-methionine = 2'-O-methylcytidine(34) in tRNA + S-adenosyl-L-homocysteine + H(+)</text>
        <dbReference type="Rhea" id="RHEA:43084"/>
        <dbReference type="Rhea" id="RHEA-COMP:10331"/>
        <dbReference type="Rhea" id="RHEA-COMP:10332"/>
        <dbReference type="ChEBI" id="CHEBI:15378"/>
        <dbReference type="ChEBI" id="CHEBI:57856"/>
        <dbReference type="ChEBI" id="CHEBI:59789"/>
        <dbReference type="ChEBI" id="CHEBI:74495"/>
        <dbReference type="ChEBI" id="CHEBI:82748"/>
        <dbReference type="EC" id="2.1.1.207"/>
    </reaction>
</comment>
<feature type="binding site" evidence="6">
    <location>
        <position position="176"/>
    </location>
    <ligand>
        <name>S-adenosyl-L-methionine</name>
        <dbReference type="ChEBI" id="CHEBI:59789"/>
    </ligand>
</feature>
<feature type="binding site" evidence="6">
    <location>
        <position position="155"/>
    </location>
    <ligand>
        <name>S-adenosyl-L-methionine</name>
        <dbReference type="ChEBI" id="CHEBI:59789"/>
    </ligand>
</feature>
<keyword evidence="2 6" id="KW-0489">Methyltransferase</keyword>
<dbReference type="PANTHER" id="PTHR42971:SF1">
    <property type="entry name" value="TRNA (CYTIDINE(34)-2'-O)-METHYLTRANSFERASE"/>
    <property type="match status" value="1"/>
</dbReference>
<dbReference type="InterPro" id="IPR001537">
    <property type="entry name" value="SpoU_MeTrfase"/>
</dbReference>
<comment type="function">
    <text evidence="6">Could methylate the ribose at the nucleotide 34 wobble position in tRNA.</text>
</comment>
<keyword evidence="5 6" id="KW-0819">tRNA processing</keyword>
<dbReference type="Pfam" id="PF00588">
    <property type="entry name" value="SpoU_methylase"/>
    <property type="match status" value="1"/>
</dbReference>
<dbReference type="InterPro" id="IPR029028">
    <property type="entry name" value="Alpha/beta_knot_MTases"/>
</dbReference>
<reference evidence="8 9" key="1">
    <citation type="submission" date="2019-02" db="EMBL/GenBank/DDBJ databases">
        <title>Deep-cultivation of Planctomycetes and their phenomic and genomic characterization uncovers novel biology.</title>
        <authorList>
            <person name="Wiegand S."/>
            <person name="Jogler M."/>
            <person name="Boedeker C."/>
            <person name="Pinto D."/>
            <person name="Vollmers J."/>
            <person name="Rivas-Marin E."/>
            <person name="Kohn T."/>
            <person name="Peeters S.H."/>
            <person name="Heuer A."/>
            <person name="Rast P."/>
            <person name="Oberbeckmann S."/>
            <person name="Bunk B."/>
            <person name="Jeske O."/>
            <person name="Meyerdierks A."/>
            <person name="Storesund J.E."/>
            <person name="Kallscheuer N."/>
            <person name="Luecker S."/>
            <person name="Lage O.M."/>
            <person name="Pohl T."/>
            <person name="Merkel B.J."/>
            <person name="Hornburger P."/>
            <person name="Mueller R.-W."/>
            <person name="Bruemmer F."/>
            <person name="Labrenz M."/>
            <person name="Spormann A.M."/>
            <person name="Op Den Camp H."/>
            <person name="Overmann J."/>
            <person name="Amann R."/>
            <person name="Jetten M.S.M."/>
            <person name="Mascher T."/>
            <person name="Medema M.H."/>
            <person name="Devos D.P."/>
            <person name="Kaster A.-K."/>
            <person name="Ovreas L."/>
            <person name="Rohde M."/>
            <person name="Galperin M.Y."/>
            <person name="Jogler C."/>
        </authorList>
    </citation>
    <scope>NUCLEOTIDE SEQUENCE [LARGE SCALE GENOMIC DNA]</scope>
    <source>
        <strain evidence="8 9">Pla52o</strain>
    </source>
</reference>
<dbReference type="GO" id="GO:0005737">
    <property type="term" value="C:cytoplasm"/>
    <property type="evidence" value="ECO:0007669"/>
    <property type="project" value="UniProtKB-SubCell"/>
</dbReference>
<dbReference type="InterPro" id="IPR016914">
    <property type="entry name" value="TrmL"/>
</dbReference>
<protein>
    <recommendedName>
        <fullName evidence="6">Putative tRNA (cytidine(34)-2'-O)-methyltransferase</fullName>
        <ecNumber evidence="6">2.1.1.207</ecNumber>
    </recommendedName>
    <alternativeName>
        <fullName evidence="6">tRNA (cytidine/uridine-2'-O-)-methyltransferase</fullName>
    </alternativeName>
</protein>
<dbReference type="HAMAP" id="MF_01885">
    <property type="entry name" value="tRNA_methyltr_TrmL"/>
    <property type="match status" value="1"/>
</dbReference>
<dbReference type="Gene3D" id="3.40.1280.10">
    <property type="match status" value="1"/>
</dbReference>
<feature type="domain" description="tRNA/rRNA methyltransferase SpoU type" evidence="7">
    <location>
        <begin position="58"/>
        <end position="196"/>
    </location>
</feature>
<dbReference type="AlphaFoldDB" id="A0A5C6CRJ0"/>
<dbReference type="EC" id="2.1.1.207" evidence="6"/>
<evidence type="ECO:0000256" key="6">
    <source>
        <dbReference type="HAMAP-Rule" id="MF_01885"/>
    </source>
</evidence>
<dbReference type="GO" id="GO:0003723">
    <property type="term" value="F:RNA binding"/>
    <property type="evidence" value="ECO:0007669"/>
    <property type="project" value="InterPro"/>
</dbReference>
<name>A0A5C6CRJ0_9BACT</name>
<dbReference type="GO" id="GO:0141102">
    <property type="term" value="F:tRNA (5-carboxymethylaminomethyluridine(34)-2'-O)-methyltransferase activity"/>
    <property type="evidence" value="ECO:0007669"/>
    <property type="project" value="RHEA"/>
</dbReference>
<dbReference type="PANTHER" id="PTHR42971">
    <property type="entry name" value="TRNA (CYTIDINE(34)-2'-O)-METHYLTRANSFERASE"/>
    <property type="match status" value="1"/>
</dbReference>
<evidence type="ECO:0000313" key="8">
    <source>
        <dbReference type="EMBL" id="TWU26164.1"/>
    </source>
</evidence>
<evidence type="ECO:0000256" key="1">
    <source>
        <dbReference type="ARBA" id="ARBA00022490"/>
    </source>
</evidence>
<comment type="subcellular location">
    <subcellularLocation>
        <location evidence="6">Cytoplasm</location>
    </subcellularLocation>
</comment>
<gene>
    <name evidence="8" type="primary">trmL</name>
    <name evidence="8" type="ORF">Pla52o_00160</name>
</gene>
<accession>A0A5C6CRJ0</accession>
<keyword evidence="4 6" id="KW-0949">S-adenosyl-L-methionine</keyword>
<evidence type="ECO:0000259" key="7">
    <source>
        <dbReference type="Pfam" id="PF00588"/>
    </source>
</evidence>
<dbReference type="Proteomes" id="UP000316304">
    <property type="component" value="Unassembled WGS sequence"/>
</dbReference>
<sequence length="207" mass="23503">MVFLQAGQGPFLPANLSLTWNRLKHFGQVTWIGMKQNQEKQEPRHGKSESIATLPSSHVVLYQPEIPGNTGNIGRTCVAVGAKLWIVRPAGFQLDEKHVRRAGLDYWKHLMIEEVIDWNELLEKLSPRRFFFFSRFATKTIWDATFQADDVFVFGSESSGLPDSILDRDDPRALRIPTTGKVRSLNLATTAGIVLYEHQRQVRSLGE</sequence>
<evidence type="ECO:0000256" key="5">
    <source>
        <dbReference type="ARBA" id="ARBA00022694"/>
    </source>
</evidence>